<name>A0A3G5A3J9_9VIRU</name>
<evidence type="ECO:0000313" key="1">
    <source>
        <dbReference type="EMBL" id="AYV81787.1"/>
    </source>
</evidence>
<organism evidence="1">
    <name type="scientific">Harvfovirus sp</name>
    <dbReference type="NCBI Taxonomy" id="2487768"/>
    <lineage>
        <taxon>Viruses</taxon>
        <taxon>Varidnaviria</taxon>
        <taxon>Bamfordvirae</taxon>
        <taxon>Nucleocytoviricota</taxon>
        <taxon>Megaviricetes</taxon>
        <taxon>Imitervirales</taxon>
        <taxon>Mimiviridae</taxon>
        <taxon>Klosneuvirinae</taxon>
    </lineage>
</organism>
<dbReference type="Gene3D" id="3.30.710.10">
    <property type="entry name" value="Potassium Channel Kv1.1, Chain A"/>
    <property type="match status" value="1"/>
</dbReference>
<gene>
    <name evidence="1" type="ORF">Harvfovirus61_10</name>
</gene>
<sequence>TIFRKMFQPNLPESKEKVLDMKLYSYEAVYGFFSNVYFSTGTICHPEMTLESKLELLTLFHTYQLERLFSSLETHIMETYSKGMEIIKILNIIERFPIVSDKIKLYCVDMIKKHFRQKIIGCGLLCYDSIKPGTNNRPASDIYPYCCMHYGTEGTSHLSKTVANTGYLTESKKLIRNSTCIYKMHHPDNSYEAVNTERCCLHRKILNTLSEVDLYKILESIPPTLKDAILKELLT</sequence>
<dbReference type="InterPro" id="IPR011333">
    <property type="entry name" value="SKP1/BTB/POZ_sf"/>
</dbReference>
<feature type="non-terminal residue" evidence="1">
    <location>
        <position position="1"/>
    </location>
</feature>
<reference evidence="1" key="1">
    <citation type="submission" date="2018-10" db="EMBL/GenBank/DDBJ databases">
        <title>Hidden diversity of soil giant viruses.</title>
        <authorList>
            <person name="Schulz F."/>
            <person name="Alteio L."/>
            <person name="Goudeau D."/>
            <person name="Ryan E.M."/>
            <person name="Malmstrom R.R."/>
            <person name="Blanchard J."/>
            <person name="Woyke T."/>
        </authorList>
    </citation>
    <scope>NUCLEOTIDE SEQUENCE</scope>
    <source>
        <strain evidence="1">HAV1</strain>
    </source>
</reference>
<evidence type="ECO:0008006" key="2">
    <source>
        <dbReference type="Google" id="ProtNLM"/>
    </source>
</evidence>
<accession>A0A3G5A3J9</accession>
<dbReference type="EMBL" id="MK072303">
    <property type="protein sequence ID" value="AYV81787.1"/>
    <property type="molecule type" value="Genomic_DNA"/>
</dbReference>
<protein>
    <recommendedName>
        <fullName evidence="2">BTB domain-containing protein</fullName>
    </recommendedName>
</protein>
<proteinExistence type="predicted"/>